<feature type="domain" description="Acyl-CoA thioesterase-like N-terminal HotDog" evidence="2">
    <location>
        <begin position="54"/>
        <end position="131"/>
    </location>
</feature>
<keyword evidence="4" id="KW-1185">Reference proteome</keyword>
<dbReference type="EMBL" id="FNDI01000018">
    <property type="protein sequence ID" value="SDI49603.1"/>
    <property type="molecule type" value="Genomic_DNA"/>
</dbReference>
<dbReference type="InterPro" id="IPR003736">
    <property type="entry name" value="PAAI_dom"/>
</dbReference>
<dbReference type="Proteomes" id="UP000198900">
    <property type="component" value="Unassembled WGS sequence"/>
</dbReference>
<comment type="caution">
    <text evidence="3">The sequence shown here is derived from an EMBL/GenBank/DDBJ whole genome shotgun (WGS) entry which is preliminary data.</text>
</comment>
<evidence type="ECO:0000256" key="1">
    <source>
        <dbReference type="ARBA" id="ARBA00022801"/>
    </source>
</evidence>
<evidence type="ECO:0000313" key="3">
    <source>
        <dbReference type="EMBL" id="SDI49603.1"/>
    </source>
</evidence>
<dbReference type="CDD" id="cd03443">
    <property type="entry name" value="PaaI_thioesterase"/>
    <property type="match status" value="1"/>
</dbReference>
<accession>A0A7Z7FJB2</accession>
<evidence type="ECO:0000259" key="2">
    <source>
        <dbReference type="Pfam" id="PF13622"/>
    </source>
</evidence>
<dbReference type="PANTHER" id="PTHR21660:SF1">
    <property type="entry name" value="ACYL-COENZYME A THIOESTERASE 13"/>
    <property type="match status" value="1"/>
</dbReference>
<name>A0A7Z7FJB2_9BURK</name>
<sequence length="136" mass="14599">METLNLKGIEKLGESPVTEMLGGVIRYINETCSRLECEYVGTEEFRNPAGNLQGGMLSAMLDDITAWLVTVGLDGSARCATLSLNTSFIRPANPGHLQGCATMVRRGRTVCHVNGELWQEGKLIASATAVCAIVRA</sequence>
<gene>
    <name evidence="3" type="ORF">SAMN04487926_11813</name>
</gene>
<dbReference type="NCBIfam" id="TIGR00369">
    <property type="entry name" value="unchar_dom_1"/>
    <property type="match status" value="1"/>
</dbReference>
<dbReference type="PANTHER" id="PTHR21660">
    <property type="entry name" value="THIOESTERASE SUPERFAMILY MEMBER-RELATED"/>
    <property type="match status" value="1"/>
</dbReference>
<dbReference type="Gene3D" id="3.10.129.10">
    <property type="entry name" value="Hotdog Thioesterase"/>
    <property type="match status" value="1"/>
</dbReference>
<dbReference type="GO" id="GO:0047617">
    <property type="term" value="F:fatty acyl-CoA hydrolase activity"/>
    <property type="evidence" value="ECO:0007669"/>
    <property type="project" value="InterPro"/>
</dbReference>
<dbReference type="InterPro" id="IPR029069">
    <property type="entry name" value="HotDog_dom_sf"/>
</dbReference>
<dbReference type="InterPro" id="IPR039298">
    <property type="entry name" value="ACOT13"/>
</dbReference>
<dbReference type="InterPro" id="IPR049449">
    <property type="entry name" value="TesB_ACOT8-like_N"/>
</dbReference>
<dbReference type="AlphaFoldDB" id="A0A7Z7FJB2"/>
<dbReference type="Pfam" id="PF13622">
    <property type="entry name" value="4HBT_3"/>
    <property type="match status" value="1"/>
</dbReference>
<reference evidence="3" key="1">
    <citation type="submission" date="2016-10" db="EMBL/GenBank/DDBJ databases">
        <authorList>
            <person name="Varghese N."/>
            <person name="Submissions S."/>
        </authorList>
    </citation>
    <scope>NUCLEOTIDE SEQUENCE [LARGE SCALE GENOMIC DNA]</scope>
    <source>
        <strain evidence="3">YR281</strain>
    </source>
</reference>
<evidence type="ECO:0000313" key="4">
    <source>
        <dbReference type="Proteomes" id="UP000198900"/>
    </source>
</evidence>
<keyword evidence="1" id="KW-0378">Hydrolase</keyword>
<proteinExistence type="predicted"/>
<dbReference type="RefSeq" id="WP_091783728.1">
    <property type="nucleotide sequence ID" value="NZ_FNDI01000018.1"/>
</dbReference>
<dbReference type="SUPFAM" id="SSF54637">
    <property type="entry name" value="Thioesterase/thiol ester dehydrase-isomerase"/>
    <property type="match status" value="1"/>
</dbReference>
<organism evidence="3 4">
    <name type="scientific">Paraburkholderia steynii</name>
    <dbReference type="NCBI Taxonomy" id="1245441"/>
    <lineage>
        <taxon>Bacteria</taxon>
        <taxon>Pseudomonadati</taxon>
        <taxon>Pseudomonadota</taxon>
        <taxon>Betaproteobacteria</taxon>
        <taxon>Burkholderiales</taxon>
        <taxon>Burkholderiaceae</taxon>
        <taxon>Paraburkholderia</taxon>
    </lineage>
</organism>
<protein>
    <submittedName>
        <fullName evidence="3">Uncharacterized domain 1-containing protein</fullName>
    </submittedName>
</protein>